<protein>
    <submittedName>
        <fullName evidence="1">Uncharacterized protein</fullName>
    </submittedName>
</protein>
<evidence type="ECO:0000313" key="1">
    <source>
        <dbReference type="EMBL" id="MBY5950279.1"/>
    </source>
</evidence>
<comment type="caution">
    <text evidence="1">The sequence shown here is derived from an EMBL/GenBank/DDBJ whole genome shotgun (WGS) entry which is preliminary data.</text>
</comment>
<sequence>MLFGMMHNAFPHVHHAHEFDGHTELIGESRHHHHDVDHHHHSDEEEDDQEEKALFDFLFKNHTHTKHTHQHITATVEHVKTVKQIVVKIFGSNDSWECSAKETDVGLHSYVLFSDIGLEDPNLNSNPLRGPPSLG</sequence>
<name>A0ABS7N1S2_9BACT</name>
<dbReference type="Proteomes" id="UP000766609">
    <property type="component" value="Unassembled WGS sequence"/>
</dbReference>
<dbReference type="RefSeq" id="WP_222583272.1">
    <property type="nucleotide sequence ID" value="NZ_JAHVHP010000001.1"/>
</dbReference>
<proteinExistence type="predicted"/>
<dbReference type="EMBL" id="JAHVHP010000001">
    <property type="protein sequence ID" value="MBY5950279.1"/>
    <property type="molecule type" value="Genomic_DNA"/>
</dbReference>
<keyword evidence="2" id="KW-1185">Reference proteome</keyword>
<gene>
    <name evidence="1" type="ORF">KUV23_04805</name>
</gene>
<organism evidence="1 2">
    <name type="scientific">Algoriphagus marincola</name>
    <dbReference type="NCBI Taxonomy" id="264027"/>
    <lineage>
        <taxon>Bacteria</taxon>
        <taxon>Pseudomonadati</taxon>
        <taxon>Bacteroidota</taxon>
        <taxon>Cytophagia</taxon>
        <taxon>Cytophagales</taxon>
        <taxon>Cyclobacteriaceae</taxon>
        <taxon>Algoriphagus</taxon>
    </lineage>
</organism>
<evidence type="ECO:0000313" key="2">
    <source>
        <dbReference type="Proteomes" id="UP000766609"/>
    </source>
</evidence>
<reference evidence="1 2" key="1">
    <citation type="submission" date="2021-06" db="EMBL/GenBank/DDBJ databases">
        <title>44 bacteria genomes isolated from Dapeng, Shenzhen.</title>
        <authorList>
            <person name="Zheng W."/>
            <person name="Yu S."/>
            <person name="Huang Y."/>
        </authorList>
    </citation>
    <scope>NUCLEOTIDE SEQUENCE [LARGE SCALE GENOMIC DNA]</scope>
    <source>
        <strain evidence="1 2">DP5N14-6</strain>
    </source>
</reference>
<accession>A0ABS7N1S2</accession>